<dbReference type="Proteomes" id="UP000194139">
    <property type="component" value="Chromosome"/>
</dbReference>
<evidence type="ECO:0000259" key="1">
    <source>
        <dbReference type="Pfam" id="PF00149"/>
    </source>
</evidence>
<dbReference type="GO" id="GO:0005737">
    <property type="term" value="C:cytoplasm"/>
    <property type="evidence" value="ECO:0007669"/>
    <property type="project" value="TreeGrafter"/>
</dbReference>
<dbReference type="AlphaFoldDB" id="A0A1W6Z182"/>
<dbReference type="InterPro" id="IPR050126">
    <property type="entry name" value="Ap4A_hydrolase"/>
</dbReference>
<dbReference type="SUPFAM" id="SSF56300">
    <property type="entry name" value="Metallo-dependent phosphatases"/>
    <property type="match status" value="1"/>
</dbReference>
<dbReference type="Gene3D" id="3.60.21.10">
    <property type="match status" value="1"/>
</dbReference>
<reference evidence="2 3" key="1">
    <citation type="submission" date="2017-05" db="EMBL/GenBank/DDBJ databases">
        <title>Complete and WGS of Bordetella genogroups.</title>
        <authorList>
            <person name="Spilker T."/>
            <person name="LiPuma J."/>
        </authorList>
    </citation>
    <scope>NUCLEOTIDE SEQUENCE [LARGE SCALE GENOMIC DNA]</scope>
    <source>
        <strain evidence="2 3">AU17164</strain>
    </source>
</reference>
<evidence type="ECO:0000313" key="3">
    <source>
        <dbReference type="Proteomes" id="UP000194139"/>
    </source>
</evidence>
<feature type="domain" description="Calcineurin-like phosphoesterase" evidence="1">
    <location>
        <begin position="17"/>
        <end position="190"/>
    </location>
</feature>
<name>A0A1W6Z182_9BORD</name>
<dbReference type="RefSeq" id="WP_086072649.1">
    <property type="nucleotide sequence ID" value="NZ_CP021109.1"/>
</dbReference>
<dbReference type="Pfam" id="PF00149">
    <property type="entry name" value="Metallophos"/>
    <property type="match status" value="1"/>
</dbReference>
<dbReference type="InterPro" id="IPR004843">
    <property type="entry name" value="Calcineurin-like_PHP"/>
</dbReference>
<organism evidence="2 3">
    <name type="scientific">Bordetella genomosp. 9</name>
    <dbReference type="NCBI Taxonomy" id="1416803"/>
    <lineage>
        <taxon>Bacteria</taxon>
        <taxon>Pseudomonadati</taxon>
        <taxon>Pseudomonadota</taxon>
        <taxon>Betaproteobacteria</taxon>
        <taxon>Burkholderiales</taxon>
        <taxon>Alcaligenaceae</taxon>
        <taxon>Bordetella</taxon>
    </lineage>
</organism>
<dbReference type="EMBL" id="CP021109">
    <property type="protein sequence ID" value="ARP87078.1"/>
    <property type="molecule type" value="Genomic_DNA"/>
</dbReference>
<dbReference type="PANTHER" id="PTHR42850:SF10">
    <property type="entry name" value="SERINE_THREONINE-PROTEIN PHOSPHATASE 1"/>
    <property type="match status" value="1"/>
</dbReference>
<accession>A0A1W6Z182</accession>
<dbReference type="GO" id="GO:0008803">
    <property type="term" value="F:bis(5'-nucleosyl)-tetraphosphatase (symmetrical) activity"/>
    <property type="evidence" value="ECO:0007669"/>
    <property type="project" value="TreeGrafter"/>
</dbReference>
<proteinExistence type="predicted"/>
<dbReference type="GO" id="GO:0016791">
    <property type="term" value="F:phosphatase activity"/>
    <property type="evidence" value="ECO:0007669"/>
    <property type="project" value="TreeGrafter"/>
</dbReference>
<gene>
    <name evidence="2" type="ORF">CAL13_13310</name>
</gene>
<keyword evidence="3" id="KW-1185">Reference proteome</keyword>
<dbReference type="PANTHER" id="PTHR42850">
    <property type="entry name" value="METALLOPHOSPHOESTERASE"/>
    <property type="match status" value="1"/>
</dbReference>
<evidence type="ECO:0000313" key="2">
    <source>
        <dbReference type="EMBL" id="ARP87078.1"/>
    </source>
</evidence>
<protein>
    <submittedName>
        <fullName evidence="2">Serine/threonine protein phosphatase</fullName>
    </submittedName>
</protein>
<dbReference type="GO" id="GO:0110154">
    <property type="term" value="P:RNA decapping"/>
    <property type="evidence" value="ECO:0007669"/>
    <property type="project" value="TreeGrafter"/>
</dbReference>
<sequence length="243" mass="27557">MPIDVMRFPRNTAGRDWAVGDIHGHFSRLRRALREVGFDPSRDRLFSVGDLTDRGPECEEAPQWLAQPWFHAVQGNHEDYAVRYVRTGMVDADNWRVNGGGWFLEMSPEAQRTHAETYARMPLAIEVETDGGVVGIVHADCPVRDWSKLARYIQDRYKRARSVCQWSRERLAHRDASGVRGVRAVVVGHTPLTAPVVLGNVYHIDTGGWMPGGYFTLLDLATLRTRPTESVDREPEVRPRVTV</sequence>
<dbReference type="InterPro" id="IPR029052">
    <property type="entry name" value="Metallo-depent_PP-like"/>
</dbReference>